<feature type="coiled-coil region" evidence="1">
    <location>
        <begin position="76"/>
        <end position="110"/>
    </location>
</feature>
<sequence length="115" mass="13121">MRTGANSAWTTKGATLSDKSARKEFGLTQEEIVEAIGAGKLQYRVNYVFENPYFKLVRSEVEAFVAEKYGDNYLTKKRNKKELAQINKELKRLKAQVVALEQRKTEVLASLDECE</sequence>
<organism evidence="2">
    <name type="scientific">Candidatus Methanophaga sp. ANME-1 ERB7</name>
    <dbReference type="NCBI Taxonomy" id="2759913"/>
    <lineage>
        <taxon>Archaea</taxon>
        <taxon>Methanobacteriati</taxon>
        <taxon>Methanobacteriota</taxon>
        <taxon>Stenosarchaea group</taxon>
        <taxon>Methanomicrobia</taxon>
        <taxon>Candidatus Methanophagales</taxon>
        <taxon>Candidatus Methanophagaceae</taxon>
        <taxon>Candidatus Methanophaga</taxon>
    </lineage>
</organism>
<evidence type="ECO:0000313" key="2">
    <source>
        <dbReference type="EMBL" id="QNO56564.1"/>
    </source>
</evidence>
<keyword evidence="1" id="KW-0175">Coiled coil</keyword>
<protein>
    <submittedName>
        <fullName evidence="2">Uncharacterized protein</fullName>
    </submittedName>
</protein>
<proteinExistence type="predicted"/>
<evidence type="ECO:0000256" key="1">
    <source>
        <dbReference type="SAM" id="Coils"/>
    </source>
</evidence>
<dbReference type="AlphaFoldDB" id="A0A7G9Z8I0"/>
<accession>A0A7G9Z8I0</accession>
<name>A0A7G9Z8I0_9EURY</name>
<gene>
    <name evidence="2" type="ORF">CBNJMBCK_00007</name>
</gene>
<reference evidence="2" key="1">
    <citation type="submission" date="2020-06" db="EMBL/GenBank/DDBJ databases">
        <title>Unique genomic features of the anaerobic methanotrophic archaea.</title>
        <authorList>
            <person name="Chadwick G.L."/>
            <person name="Skennerton C.T."/>
            <person name="Laso-Perez R."/>
            <person name="Leu A.O."/>
            <person name="Speth D.R."/>
            <person name="Yu H."/>
            <person name="Morgan-Lang C."/>
            <person name="Hatzenpichler R."/>
            <person name="Goudeau D."/>
            <person name="Malmstrom R."/>
            <person name="Brazelton W.J."/>
            <person name="Woyke T."/>
            <person name="Hallam S.J."/>
            <person name="Tyson G.W."/>
            <person name="Wegener G."/>
            <person name="Boetius A."/>
            <person name="Orphan V."/>
        </authorList>
    </citation>
    <scope>NUCLEOTIDE SEQUENCE</scope>
</reference>
<dbReference type="EMBL" id="MT631660">
    <property type="protein sequence ID" value="QNO56564.1"/>
    <property type="molecule type" value="Genomic_DNA"/>
</dbReference>